<protein>
    <submittedName>
        <fullName evidence="5">Heavy metal-responsive transcriptional regulator</fullName>
    </submittedName>
</protein>
<proteinExistence type="predicted"/>
<keyword evidence="3" id="KW-0804">Transcription</keyword>
<comment type="caution">
    <text evidence="5">The sequence shown here is derived from an EMBL/GenBank/DDBJ whole genome shotgun (WGS) entry which is preliminary data.</text>
</comment>
<dbReference type="InterPro" id="IPR009061">
    <property type="entry name" value="DNA-bd_dom_put_sf"/>
</dbReference>
<dbReference type="Pfam" id="PF00376">
    <property type="entry name" value="MerR"/>
    <property type="match status" value="1"/>
</dbReference>
<dbReference type="PRINTS" id="PR00040">
    <property type="entry name" value="HTHMERR"/>
</dbReference>
<dbReference type="PANTHER" id="PTHR30204">
    <property type="entry name" value="REDOX-CYCLING DRUG-SENSING TRANSCRIPTIONAL ACTIVATOR SOXR"/>
    <property type="match status" value="1"/>
</dbReference>
<dbReference type="PROSITE" id="PS50937">
    <property type="entry name" value="HTH_MERR_2"/>
    <property type="match status" value="1"/>
</dbReference>
<dbReference type="InterPro" id="IPR047057">
    <property type="entry name" value="MerR_fam"/>
</dbReference>
<evidence type="ECO:0000256" key="3">
    <source>
        <dbReference type="ARBA" id="ARBA00023163"/>
    </source>
</evidence>
<dbReference type="SUPFAM" id="SSF46955">
    <property type="entry name" value="Putative DNA-binding domain"/>
    <property type="match status" value="1"/>
</dbReference>
<keyword evidence="2" id="KW-0238">DNA-binding</keyword>
<dbReference type="PANTHER" id="PTHR30204:SF94">
    <property type="entry name" value="HEAVY METAL-DEPENDENT TRANSCRIPTIONAL REGULATOR HI_0293-RELATED"/>
    <property type="match status" value="1"/>
</dbReference>
<keyword evidence="6" id="KW-1185">Reference proteome</keyword>
<evidence type="ECO:0000313" key="5">
    <source>
        <dbReference type="EMBL" id="NMG22625.1"/>
    </source>
</evidence>
<dbReference type="SMART" id="SM00422">
    <property type="entry name" value="HTH_MERR"/>
    <property type="match status" value="1"/>
</dbReference>
<gene>
    <name evidence="5" type="ORF">DP116_25535</name>
</gene>
<accession>A0ABX1PGM6</accession>
<sequence length="138" mass="15512">MLIQEKKLFLIGQVTALSGVPIRTIRYYESLGLIQSIGRTEGGFRQFSSDVLTRLSFIKCAQSLGLSLQEIGEILQVYDGGKPACDQIHHKLKDKILEIDKQIEQLLTLREELRGLLSGWNSLSTKPQDTICPIIQNN</sequence>
<dbReference type="Gene3D" id="1.10.1660.10">
    <property type="match status" value="1"/>
</dbReference>
<dbReference type="CDD" id="cd04770">
    <property type="entry name" value="HTH_HMRTR"/>
    <property type="match status" value="1"/>
</dbReference>
<evidence type="ECO:0000313" key="6">
    <source>
        <dbReference type="Proteomes" id="UP000718564"/>
    </source>
</evidence>
<dbReference type="EMBL" id="QMEB01000284">
    <property type="protein sequence ID" value="NMG22625.1"/>
    <property type="molecule type" value="Genomic_DNA"/>
</dbReference>
<dbReference type="Proteomes" id="UP000718564">
    <property type="component" value="Unassembled WGS sequence"/>
</dbReference>
<dbReference type="InterPro" id="IPR015358">
    <property type="entry name" value="Tscrpt_reg_MerR_DNA-bd"/>
</dbReference>
<feature type="domain" description="HTH merR-type" evidence="4">
    <location>
        <begin position="8"/>
        <end position="77"/>
    </location>
</feature>
<evidence type="ECO:0000256" key="2">
    <source>
        <dbReference type="ARBA" id="ARBA00023125"/>
    </source>
</evidence>
<name>A0ABX1PGM6_9CYAN</name>
<evidence type="ECO:0000259" key="4">
    <source>
        <dbReference type="PROSITE" id="PS50937"/>
    </source>
</evidence>
<evidence type="ECO:0000256" key="1">
    <source>
        <dbReference type="ARBA" id="ARBA00023015"/>
    </source>
</evidence>
<dbReference type="RefSeq" id="WP_169157814.1">
    <property type="nucleotide sequence ID" value="NZ_CAWPJE010000287.1"/>
</dbReference>
<dbReference type="InterPro" id="IPR000551">
    <property type="entry name" value="MerR-type_HTH_dom"/>
</dbReference>
<reference evidence="5 6" key="1">
    <citation type="submission" date="2018-06" db="EMBL/GenBank/DDBJ databases">
        <title>Comparative genomics of Brasilonema spp. strains.</title>
        <authorList>
            <person name="Alvarenga D.O."/>
            <person name="Fiore M.F."/>
            <person name="Varani A.M."/>
        </authorList>
    </citation>
    <scope>NUCLEOTIDE SEQUENCE [LARGE SCALE GENOMIC DNA]</scope>
    <source>
        <strain evidence="5 6">SPC951</strain>
    </source>
</reference>
<keyword evidence="1" id="KW-0805">Transcription regulation</keyword>
<organism evidence="5 6">
    <name type="scientific">Brasilonema bromeliae SPC951</name>
    <dbReference type="NCBI Taxonomy" id="385972"/>
    <lineage>
        <taxon>Bacteria</taxon>
        <taxon>Bacillati</taxon>
        <taxon>Cyanobacteriota</taxon>
        <taxon>Cyanophyceae</taxon>
        <taxon>Nostocales</taxon>
        <taxon>Scytonemataceae</taxon>
        <taxon>Brasilonema</taxon>
        <taxon>Bromeliae group (in: Brasilonema)</taxon>
    </lineage>
</organism>
<dbReference type="Pfam" id="PF09278">
    <property type="entry name" value="MerR-DNA-bind"/>
    <property type="match status" value="1"/>
</dbReference>